<gene>
    <name evidence="1" type="ORF">AAW51_2629</name>
</gene>
<dbReference type="OrthoDB" id="8557243at2"/>
<dbReference type="AlphaFoldDB" id="A0A0G3BS36"/>
<name>A0A0G3BS36_9BURK</name>
<evidence type="ECO:0000313" key="1">
    <source>
        <dbReference type="EMBL" id="AKJ29320.1"/>
    </source>
</evidence>
<keyword evidence="2" id="KW-1185">Reference proteome</keyword>
<dbReference type="Proteomes" id="UP000035352">
    <property type="component" value="Chromosome"/>
</dbReference>
<dbReference type="STRING" id="413882.AAW51_2629"/>
<accession>A0A0G3BS36</accession>
<evidence type="ECO:0000313" key="2">
    <source>
        <dbReference type="Proteomes" id="UP000035352"/>
    </source>
</evidence>
<organism evidence="1 2">
    <name type="scientific">Caldimonas brevitalea</name>
    <dbReference type="NCBI Taxonomy" id="413882"/>
    <lineage>
        <taxon>Bacteria</taxon>
        <taxon>Pseudomonadati</taxon>
        <taxon>Pseudomonadota</taxon>
        <taxon>Betaproteobacteria</taxon>
        <taxon>Burkholderiales</taxon>
        <taxon>Sphaerotilaceae</taxon>
        <taxon>Caldimonas</taxon>
    </lineage>
</organism>
<proteinExistence type="predicted"/>
<dbReference type="KEGG" id="pbh:AAW51_2629"/>
<protein>
    <submittedName>
        <fullName evidence="1">Uncharacterized protein</fullName>
    </submittedName>
</protein>
<reference evidence="1 2" key="1">
    <citation type="submission" date="2015-05" db="EMBL/GenBank/DDBJ databases">
        <authorList>
            <person name="Tang B."/>
            <person name="Yu Y."/>
        </authorList>
    </citation>
    <scope>NUCLEOTIDE SEQUENCE [LARGE SCALE GENOMIC DNA]</scope>
    <source>
        <strain evidence="1 2">DSM 7029</strain>
    </source>
</reference>
<sequence>MRFFEWMLPRRMQANPQHEQHVGEMLERVLAMVPRLRVAERYQIRLASAIAAGLKYLEQLVADLPEPIKVGPLEWGLDPRVRAFFSSPAELSLTLGRSSALREFFTDAFGAAEAYAVLGMNLDERRRFGTVQEGDTTRADVASTTVVFWDHQIPICARSVVELRREIVTRLVDQLALQGLSQMAHEEVRREALMRDRALLAARVRLMQRRGIGLMSLVGSAPELDNSALARLREEIQANERDLDRLGPLTETLDRHAETMCDVFRNPGPLVHVHARSLRLSRMNVVLSHGSREVGDIVEFQIALVPGDPPRDRAFSLVRCTRSDVPAPVNLLQEAERWLG</sequence>
<dbReference type="RefSeq" id="WP_047194975.1">
    <property type="nucleotide sequence ID" value="NZ_CP011371.1"/>
</dbReference>
<dbReference type="EMBL" id="CP011371">
    <property type="protein sequence ID" value="AKJ29320.1"/>
    <property type="molecule type" value="Genomic_DNA"/>
</dbReference>